<evidence type="ECO:0000256" key="1">
    <source>
        <dbReference type="SAM" id="Phobius"/>
    </source>
</evidence>
<organism evidence="3 4">
    <name type="scientific">Halobellus limi</name>
    <dbReference type="NCBI Taxonomy" id="699433"/>
    <lineage>
        <taxon>Archaea</taxon>
        <taxon>Methanobacteriati</taxon>
        <taxon>Methanobacteriota</taxon>
        <taxon>Stenosarchaea group</taxon>
        <taxon>Halobacteria</taxon>
        <taxon>Halobacteriales</taxon>
        <taxon>Haloferacaceae</taxon>
        <taxon>Halobellus</taxon>
    </lineage>
</organism>
<dbReference type="Proteomes" id="UP000296733">
    <property type="component" value="Chromosome"/>
</dbReference>
<dbReference type="EMBL" id="CP031311">
    <property type="protein sequence ID" value="QCC46453.1"/>
    <property type="molecule type" value="Genomic_DNA"/>
</dbReference>
<dbReference type="RefSeq" id="WP_103990949.1">
    <property type="nucleotide sequence ID" value="NZ_CP031311.1"/>
</dbReference>
<reference evidence="2 5" key="2">
    <citation type="journal article" date="2019" name="Nat. Commun.">
        <title>A new type of DNA phosphorothioation-based antiviral system in archaea.</title>
        <authorList>
            <person name="Xiong L."/>
            <person name="Liu S."/>
            <person name="Chen S."/>
            <person name="Xiao Y."/>
            <person name="Zhu B."/>
            <person name="Gao Y."/>
            <person name="Zhang Y."/>
            <person name="Chen B."/>
            <person name="Luo J."/>
            <person name="Deng Z."/>
            <person name="Chen X."/>
            <person name="Wang L."/>
            <person name="Chen S."/>
        </authorList>
    </citation>
    <scope>NUCLEOTIDE SEQUENCE [LARGE SCALE GENOMIC DNA]</scope>
    <source>
        <strain evidence="2 5">CGMCC 1.10331</strain>
    </source>
</reference>
<evidence type="ECO:0000313" key="5">
    <source>
        <dbReference type="Proteomes" id="UP000296733"/>
    </source>
</evidence>
<dbReference type="EMBL" id="FNVN01000001">
    <property type="protein sequence ID" value="SEF98445.1"/>
    <property type="molecule type" value="Genomic_DNA"/>
</dbReference>
<evidence type="ECO:0000313" key="3">
    <source>
        <dbReference type="EMBL" id="SEF98445.1"/>
    </source>
</evidence>
<dbReference type="NCBIfam" id="TIGR04391">
    <property type="entry name" value="CcmD_alt_fam"/>
    <property type="match status" value="1"/>
</dbReference>
<keyword evidence="4" id="KW-1185">Reference proteome</keyword>
<proteinExistence type="predicted"/>
<keyword evidence="1" id="KW-1133">Transmembrane helix</keyword>
<dbReference type="OrthoDB" id="296686at2157"/>
<sequence length="39" mass="4595">MEPLLLAGYSALFVAFFGYVTYLQRRMARLERRLEDVQA</sequence>
<dbReference type="InterPro" id="IPR030888">
    <property type="entry name" value="Put_ccm"/>
</dbReference>
<keyword evidence="1" id="KW-0472">Membrane</keyword>
<dbReference type="KEGG" id="hlm:DV707_01475"/>
<protein>
    <submittedName>
        <fullName evidence="3">CcmD family protein</fullName>
    </submittedName>
</protein>
<reference evidence="3 4" key="1">
    <citation type="submission" date="2016-10" db="EMBL/GenBank/DDBJ databases">
        <authorList>
            <person name="de Groot N.N."/>
        </authorList>
    </citation>
    <scope>NUCLEOTIDE SEQUENCE [LARGE SCALE GENOMIC DNA]</scope>
    <source>
        <strain evidence="3 4">CGMCC 1.10331</strain>
    </source>
</reference>
<keyword evidence="1" id="KW-0812">Transmembrane</keyword>
<evidence type="ECO:0000313" key="4">
    <source>
        <dbReference type="Proteomes" id="UP000236740"/>
    </source>
</evidence>
<feature type="transmembrane region" description="Helical" evidence="1">
    <location>
        <begin position="6"/>
        <end position="23"/>
    </location>
</feature>
<name>A0A1H5WG69_9EURY</name>
<evidence type="ECO:0000313" key="2">
    <source>
        <dbReference type="EMBL" id="QCC46453.1"/>
    </source>
</evidence>
<gene>
    <name evidence="2" type="ORF">DV707_01475</name>
    <name evidence="3" type="ORF">SAMN04488133_1264</name>
</gene>
<dbReference type="GeneID" id="39856715"/>
<dbReference type="Proteomes" id="UP000236740">
    <property type="component" value="Unassembled WGS sequence"/>
</dbReference>
<accession>A0A1H5WG69</accession>
<dbReference type="AlphaFoldDB" id="A0A1H5WG69"/>